<dbReference type="PANTHER" id="PTHR34216:SF7">
    <property type="entry name" value="POLY-BETA-1,6-N-ACETYL-D-GLUCOSAMINE N-DEACETYLASE"/>
    <property type="match status" value="1"/>
</dbReference>
<dbReference type="CDD" id="cd10970">
    <property type="entry name" value="CE4_DAC_u1_6s"/>
    <property type="match status" value="1"/>
</dbReference>
<keyword evidence="1" id="KW-0732">Signal</keyword>
<evidence type="ECO:0000256" key="1">
    <source>
        <dbReference type="ARBA" id="ARBA00022729"/>
    </source>
</evidence>
<feature type="domain" description="NodB homology" evidence="2">
    <location>
        <begin position="1"/>
        <end position="73"/>
    </location>
</feature>
<dbReference type="InterPro" id="IPR051398">
    <property type="entry name" value="Polysacch_Deacetylase"/>
</dbReference>
<dbReference type="SUPFAM" id="SSF88713">
    <property type="entry name" value="Glycoside hydrolase/deacetylase"/>
    <property type="match status" value="1"/>
</dbReference>
<accession>L9XY82</accession>
<dbReference type="PANTHER" id="PTHR34216">
    <property type="match status" value="1"/>
</dbReference>
<name>L9XY82_9EURY</name>
<dbReference type="OrthoDB" id="186535at2157"/>
<evidence type="ECO:0000313" key="3">
    <source>
        <dbReference type="EMBL" id="ELY66447.1"/>
    </source>
</evidence>
<organism evidence="3 4">
    <name type="scientific">Natronococcus jeotgali DSM 18795</name>
    <dbReference type="NCBI Taxonomy" id="1227498"/>
    <lineage>
        <taxon>Archaea</taxon>
        <taxon>Methanobacteriati</taxon>
        <taxon>Methanobacteriota</taxon>
        <taxon>Stenosarchaea group</taxon>
        <taxon>Halobacteria</taxon>
        <taxon>Halobacteriales</taxon>
        <taxon>Natrialbaceae</taxon>
        <taxon>Natronococcus</taxon>
    </lineage>
</organism>
<reference evidence="3 4" key="1">
    <citation type="journal article" date="2014" name="PLoS Genet.">
        <title>Phylogenetically driven sequencing of extremely halophilic archaea reveals strategies for static and dynamic osmo-response.</title>
        <authorList>
            <person name="Becker E.A."/>
            <person name="Seitzer P.M."/>
            <person name="Tritt A."/>
            <person name="Larsen D."/>
            <person name="Krusor M."/>
            <person name="Yao A.I."/>
            <person name="Wu D."/>
            <person name="Madern D."/>
            <person name="Eisen J.A."/>
            <person name="Darling A.E."/>
            <person name="Facciotti M.T."/>
        </authorList>
    </citation>
    <scope>NUCLEOTIDE SEQUENCE [LARGE SCALE GENOMIC DNA]</scope>
    <source>
        <strain evidence="3 4">DSM 18795</strain>
    </source>
</reference>
<protein>
    <submittedName>
        <fullName evidence="3">Polysaccharide deacetylase</fullName>
    </submittedName>
</protein>
<dbReference type="AlphaFoldDB" id="L9XY82"/>
<dbReference type="Pfam" id="PF01522">
    <property type="entry name" value="Polysacc_deac_1"/>
    <property type="match status" value="1"/>
</dbReference>
<dbReference type="InterPro" id="IPR011330">
    <property type="entry name" value="Glyco_hydro/deAcase_b/a-brl"/>
</dbReference>
<dbReference type="RefSeq" id="WP_008419653.1">
    <property type="nucleotide sequence ID" value="NZ_AOIA01000017.1"/>
</dbReference>
<dbReference type="EMBL" id="AOIA01000017">
    <property type="protein sequence ID" value="ELY66447.1"/>
    <property type="molecule type" value="Genomic_DNA"/>
</dbReference>
<gene>
    <name evidence="3" type="ORF">C492_00944</name>
</gene>
<evidence type="ECO:0000313" key="4">
    <source>
        <dbReference type="Proteomes" id="UP000011531"/>
    </source>
</evidence>
<evidence type="ECO:0000259" key="2">
    <source>
        <dbReference type="Pfam" id="PF01522"/>
    </source>
</evidence>
<dbReference type="Gene3D" id="3.20.20.370">
    <property type="entry name" value="Glycoside hydrolase/deacetylase"/>
    <property type="match status" value="2"/>
</dbReference>
<dbReference type="GO" id="GO:0005975">
    <property type="term" value="P:carbohydrate metabolic process"/>
    <property type="evidence" value="ECO:0007669"/>
    <property type="project" value="InterPro"/>
</dbReference>
<comment type="caution">
    <text evidence="3">The sequence shown here is derived from an EMBL/GenBank/DDBJ whole genome shotgun (WGS) entry which is preliminary data.</text>
</comment>
<dbReference type="InterPro" id="IPR002509">
    <property type="entry name" value="NODB_dom"/>
</dbReference>
<keyword evidence="4" id="KW-1185">Reference proteome</keyword>
<sequence length="285" mass="31783">MVVFTYDDSPLEDYTLTYEVHREYGVPGCTAACPGYMEERDASLEPGQLREMQDDGWGVLSHTYHHRALGHIELTEPAREGDDRLYVRANRHGAIADDPLVVFDEGTETTATVAGRGSDSVGQYVELAEPIAETVGRSGYVRYPGSFMREILERTDARLESWGLDVTGFVYPYGRYDGLAEEIVRDHYDAVANHRYGGGHNDLEGLDPTTMRRMYVETDKTTQDDVDAFMDGAAEEDVLAIVGGHSQYDTLTEDRLRYTIEAALERDLAIVTMGEALTVLEHPDG</sequence>
<proteinExistence type="predicted"/>
<dbReference type="GO" id="GO:0016810">
    <property type="term" value="F:hydrolase activity, acting on carbon-nitrogen (but not peptide) bonds"/>
    <property type="evidence" value="ECO:0007669"/>
    <property type="project" value="InterPro"/>
</dbReference>
<dbReference type="Proteomes" id="UP000011531">
    <property type="component" value="Unassembled WGS sequence"/>
</dbReference>